<dbReference type="Gene3D" id="2.60.40.10">
    <property type="entry name" value="Immunoglobulins"/>
    <property type="match status" value="1"/>
</dbReference>
<dbReference type="Gene3D" id="3.20.20.80">
    <property type="entry name" value="Glycosidases"/>
    <property type="match status" value="1"/>
</dbReference>
<dbReference type="Gene3D" id="2.60.40.2320">
    <property type="match status" value="1"/>
</dbReference>
<reference evidence="3 4" key="1">
    <citation type="submission" date="2020-08" db="EMBL/GenBank/DDBJ databases">
        <title>Genomic Encyclopedia of Type Strains, Phase IV (KMG-IV): sequencing the most valuable type-strain genomes for metagenomic binning, comparative biology and taxonomic classification.</title>
        <authorList>
            <person name="Goeker M."/>
        </authorList>
    </citation>
    <scope>NUCLEOTIDE SEQUENCE [LARGE SCALE GENOMIC DNA]</scope>
    <source>
        <strain evidence="3 4">DSM 5391</strain>
    </source>
</reference>
<protein>
    <submittedName>
        <fullName evidence="3">Pullulanase</fullName>
        <ecNumber evidence="3">3.2.1.41</ecNumber>
    </submittedName>
</protein>
<dbReference type="SUPFAM" id="SSF81296">
    <property type="entry name" value="E set domains"/>
    <property type="match status" value="1"/>
</dbReference>
<organism evidence="3 4">
    <name type="scientific">Bacillus benzoevorans</name>
    <dbReference type="NCBI Taxonomy" id="1456"/>
    <lineage>
        <taxon>Bacteria</taxon>
        <taxon>Bacillati</taxon>
        <taxon>Bacillota</taxon>
        <taxon>Bacilli</taxon>
        <taxon>Bacillales</taxon>
        <taxon>Bacillaceae</taxon>
        <taxon>Bacillus</taxon>
    </lineage>
</organism>
<dbReference type="Pfam" id="PF21653">
    <property type="entry name" value="pulA_all-beta"/>
    <property type="match status" value="1"/>
</dbReference>
<dbReference type="EMBL" id="JACHGK010000007">
    <property type="protein sequence ID" value="MBB6445753.1"/>
    <property type="molecule type" value="Genomic_DNA"/>
</dbReference>
<dbReference type="CDD" id="cd02860">
    <property type="entry name" value="E_set_Pullulanase"/>
    <property type="match status" value="1"/>
</dbReference>
<dbReference type="InterPro" id="IPR011840">
    <property type="entry name" value="PulA_typeI"/>
</dbReference>
<keyword evidence="3" id="KW-0378">Hydrolase</keyword>
<dbReference type="InterPro" id="IPR013783">
    <property type="entry name" value="Ig-like_fold"/>
</dbReference>
<dbReference type="Gene3D" id="2.60.40.1180">
    <property type="entry name" value="Golgi alpha-mannosidase II"/>
    <property type="match status" value="1"/>
</dbReference>
<evidence type="ECO:0000256" key="1">
    <source>
        <dbReference type="ARBA" id="ARBA00008061"/>
    </source>
</evidence>
<dbReference type="PANTHER" id="PTHR43002">
    <property type="entry name" value="GLYCOGEN DEBRANCHING ENZYME"/>
    <property type="match status" value="1"/>
</dbReference>
<dbReference type="GO" id="GO:0051060">
    <property type="term" value="F:pullulanase activity"/>
    <property type="evidence" value="ECO:0007669"/>
    <property type="project" value="UniProtKB-EC"/>
</dbReference>
<dbReference type="Proteomes" id="UP000531594">
    <property type="component" value="Unassembled WGS sequence"/>
</dbReference>
<comment type="similarity">
    <text evidence="1">Belongs to the glycosyl hydrolase 13 family.</text>
</comment>
<dbReference type="Pfam" id="PF17999">
    <property type="entry name" value="PulA_N1"/>
    <property type="match status" value="1"/>
</dbReference>
<dbReference type="SMART" id="SM00642">
    <property type="entry name" value="Aamy"/>
    <property type="match status" value="1"/>
</dbReference>
<dbReference type="AlphaFoldDB" id="A0A7X0LVL5"/>
<proteinExistence type="inferred from homology"/>
<dbReference type="InterPro" id="IPR006047">
    <property type="entry name" value="GH13_cat_dom"/>
</dbReference>
<evidence type="ECO:0000259" key="2">
    <source>
        <dbReference type="SMART" id="SM00642"/>
    </source>
</evidence>
<dbReference type="InterPro" id="IPR017853">
    <property type="entry name" value="GH"/>
</dbReference>
<accession>A0A7X0LVL5</accession>
<gene>
    <name evidence="3" type="ORF">HNR53_002378</name>
</gene>
<dbReference type="GO" id="GO:0005975">
    <property type="term" value="P:carbohydrate metabolic process"/>
    <property type="evidence" value="ECO:0007669"/>
    <property type="project" value="InterPro"/>
</dbReference>
<dbReference type="SMR" id="A0A7X0LVL5"/>
<dbReference type="InterPro" id="IPR040697">
    <property type="entry name" value="PulA_N1"/>
</dbReference>
<keyword evidence="4" id="KW-1185">Reference proteome</keyword>
<dbReference type="SUPFAM" id="SSF51445">
    <property type="entry name" value="(Trans)glycosidases"/>
    <property type="match status" value="1"/>
</dbReference>
<dbReference type="Pfam" id="PF02922">
    <property type="entry name" value="CBM_48"/>
    <property type="match status" value="1"/>
</dbReference>
<sequence length="726" mass="82969">MEITAFERPFHAYLDEIRSITMIIPVPNQWNDRDSFTLITADEEIPLNIVEKIYFQEFIKYVCILQEDIEIGRQYWVLDSAKRKSDLQIGAITRTAEFDDLFYYSGSLGVEYSRNESAFKLWAPTASEVKLKLRSPSGDETRYTMQRGDKGVWSVTIHGNLEYFCYTYLVCVNLSWKEAVDPYATAATANGTEGVIVDLAKTRLPISPPPPLEHSVDSIIYETHLRDFTIHPDSGVLAKGTYIGAAEMDTKGTDGKETCLSYVKNLGITHLEILPINDFAGVDECGEKIEYNWGYNPIHFNVPDGSYSLDPRDPYKRIQELKILINSIHQNGLRVILDVVYNHVYVRETSSFEKIVPGYYFRHDTFGMPANGTGVGNDIASERKMVRKFIVDSVLFWLNEYHVDGFRFDLMGILDVETMQEVRMAVDETDPSVIIIGEGWDLNTPLSPEKLANMRNQKSLPGIGQFNDAFRDCLKGNTFNLYDKGYALGNVHYYEMAKQVISGSIGLETTGFGLFGQPGQSVNYVEAHDNHTLWDKYAVCLADEDKETRRRYHRLTTVLVLLSQGIPFLHSGQEFFRTKNGDGNSYRSATEINQLDWNRKIIYQDDVEYIKGIIKMRKAHRAFRFPSAELIRKYMKFLPVQRPILAWILEDVKEYGPWQSIVVLVNPLKSAEEVKLPKGKWHILADHCLSGTVPSQWSVEEKITMKPLSTYVIITNETKSMRNYSG</sequence>
<dbReference type="CDD" id="cd11341">
    <property type="entry name" value="AmyAc_Pullulanase_LD-like"/>
    <property type="match status" value="1"/>
</dbReference>
<keyword evidence="3" id="KW-0326">Glycosidase</keyword>
<evidence type="ECO:0000313" key="4">
    <source>
        <dbReference type="Proteomes" id="UP000531594"/>
    </source>
</evidence>
<feature type="domain" description="Glycosyl hydrolase family 13 catalytic" evidence="2">
    <location>
        <begin position="229"/>
        <end position="620"/>
    </location>
</feature>
<dbReference type="NCBIfam" id="TIGR02104">
    <property type="entry name" value="pulA_typeI"/>
    <property type="match status" value="1"/>
</dbReference>
<comment type="caution">
    <text evidence="3">The sequence shown here is derived from an EMBL/GenBank/DDBJ whole genome shotgun (WGS) entry which is preliminary data.</text>
</comment>
<dbReference type="InterPro" id="IPR004193">
    <property type="entry name" value="Glyco_hydro_13_N"/>
</dbReference>
<name>A0A7X0LVL5_9BACI</name>
<dbReference type="InterPro" id="IPR013780">
    <property type="entry name" value="Glyco_hydro_b"/>
</dbReference>
<dbReference type="InterPro" id="IPR049117">
    <property type="entry name" value="pulA_all-beta"/>
</dbReference>
<dbReference type="EC" id="3.2.1.41" evidence="3"/>
<dbReference type="InterPro" id="IPR014756">
    <property type="entry name" value="Ig_E-set"/>
</dbReference>
<evidence type="ECO:0000313" key="3">
    <source>
        <dbReference type="EMBL" id="MBB6445753.1"/>
    </source>
</evidence>